<dbReference type="FunFam" id="2.30.29.30:FF:000002">
    <property type="entry name" value="Band 4.1-like protein 5 isoform 1"/>
    <property type="match status" value="1"/>
</dbReference>
<dbReference type="PROSITE" id="PS50057">
    <property type="entry name" value="FERM_3"/>
    <property type="match status" value="1"/>
</dbReference>
<dbReference type="Gene3D" id="1.20.900.10">
    <property type="entry name" value="Dbl homology (DH) domain"/>
    <property type="match status" value="1"/>
</dbReference>
<dbReference type="InterPro" id="IPR018980">
    <property type="entry name" value="FERM_PH-like_C"/>
</dbReference>
<feature type="region of interest" description="Disordered" evidence="1">
    <location>
        <begin position="617"/>
        <end position="659"/>
    </location>
</feature>
<evidence type="ECO:0000259" key="2">
    <source>
        <dbReference type="PROSITE" id="PS50057"/>
    </source>
</evidence>
<dbReference type="STRING" id="6185.A0A095AHI6"/>
<dbReference type="AlphaFoldDB" id="A0A095AHI6"/>
<feature type="compositionally biased region" description="Polar residues" evidence="1">
    <location>
        <begin position="177"/>
        <end position="189"/>
    </location>
</feature>
<dbReference type="InterPro" id="IPR011993">
    <property type="entry name" value="PH-like_dom_sf"/>
</dbReference>
<dbReference type="SUPFAM" id="SSF48065">
    <property type="entry name" value="DBL homology domain (DH-domain)"/>
    <property type="match status" value="1"/>
</dbReference>
<feature type="compositionally biased region" description="Polar residues" evidence="1">
    <location>
        <begin position="263"/>
        <end position="284"/>
    </location>
</feature>
<feature type="compositionally biased region" description="Low complexity" evidence="1">
    <location>
        <begin position="553"/>
        <end position="571"/>
    </location>
</feature>
<gene>
    <name evidence="3" type="ORF">MS3_01583</name>
</gene>
<evidence type="ECO:0000313" key="3">
    <source>
        <dbReference type="EMBL" id="KGB33421.1"/>
    </source>
</evidence>
<dbReference type="InterPro" id="IPR051835">
    <property type="entry name" value="RAC1-GEF"/>
</dbReference>
<feature type="compositionally biased region" description="Polar residues" evidence="1">
    <location>
        <begin position="650"/>
        <end position="659"/>
    </location>
</feature>
<feature type="region of interest" description="Disordered" evidence="1">
    <location>
        <begin position="519"/>
        <end position="599"/>
    </location>
</feature>
<dbReference type="SMART" id="SM01196">
    <property type="entry name" value="FERM_C"/>
    <property type="match status" value="1"/>
</dbReference>
<dbReference type="Pfam" id="PF08736">
    <property type="entry name" value="FA"/>
    <property type="match status" value="1"/>
</dbReference>
<name>A0A095AHI6_SCHHA</name>
<dbReference type="SUPFAM" id="SSF50729">
    <property type="entry name" value="PH domain-like"/>
    <property type="match status" value="1"/>
</dbReference>
<protein>
    <submittedName>
        <fullName evidence="3">FERM, RhoGEF and pleckstrin domain-containing protein 2</fullName>
    </submittedName>
</protein>
<reference evidence="3" key="1">
    <citation type="journal article" date="2012" name="Nat. Genet.">
        <title>Whole-genome sequence of Schistosoma haematobium.</title>
        <authorList>
            <person name="Young N.D."/>
            <person name="Jex A.R."/>
            <person name="Li B."/>
            <person name="Liu S."/>
            <person name="Yang L."/>
            <person name="Xiong Z."/>
            <person name="Li Y."/>
            <person name="Cantacessi C."/>
            <person name="Hall R.S."/>
            <person name="Xu X."/>
            <person name="Chen F."/>
            <person name="Wu X."/>
            <person name="Zerlotini A."/>
            <person name="Oliveira G."/>
            <person name="Hofmann A."/>
            <person name="Zhang G."/>
            <person name="Fang X."/>
            <person name="Kang Y."/>
            <person name="Campbell B.E."/>
            <person name="Loukas A."/>
            <person name="Ranganathan S."/>
            <person name="Rollinson D."/>
            <person name="Rinaldi G."/>
            <person name="Brindley P.J."/>
            <person name="Yang H."/>
            <person name="Wang J."/>
            <person name="Wang J."/>
            <person name="Gasser R.B."/>
        </authorList>
    </citation>
    <scope>NUCLEOTIDE SEQUENCE [LARGE SCALE GENOMIC DNA]</scope>
</reference>
<feature type="region of interest" description="Disordered" evidence="1">
    <location>
        <begin position="263"/>
        <end position="295"/>
    </location>
</feature>
<dbReference type="PANTHER" id="PTHR45858">
    <property type="entry name" value="FERM DOMAIN CONTAINING PROTEIN"/>
    <property type="match status" value="1"/>
</dbReference>
<dbReference type="Pfam" id="PF09380">
    <property type="entry name" value="FERM_C"/>
    <property type="match status" value="1"/>
</dbReference>
<feature type="compositionally biased region" description="Polar residues" evidence="1">
    <location>
        <begin position="617"/>
        <end position="637"/>
    </location>
</feature>
<evidence type="ECO:0000256" key="1">
    <source>
        <dbReference type="SAM" id="MobiDB-lite"/>
    </source>
</evidence>
<dbReference type="GO" id="GO:0005085">
    <property type="term" value="F:guanyl-nucleotide exchange factor activity"/>
    <property type="evidence" value="ECO:0007669"/>
    <property type="project" value="TreeGrafter"/>
</dbReference>
<dbReference type="EMBL" id="KL250547">
    <property type="protein sequence ID" value="KGB33421.1"/>
    <property type="molecule type" value="Genomic_DNA"/>
</dbReference>
<feature type="compositionally biased region" description="Low complexity" evidence="1">
    <location>
        <begin position="521"/>
        <end position="542"/>
    </location>
</feature>
<dbReference type="InterPro" id="IPR035899">
    <property type="entry name" value="DBL_dom_sf"/>
</dbReference>
<feature type="domain" description="FERM" evidence="2">
    <location>
        <begin position="1"/>
        <end position="107"/>
    </location>
</feature>
<feature type="region of interest" description="Disordered" evidence="1">
    <location>
        <begin position="177"/>
        <end position="197"/>
    </location>
</feature>
<dbReference type="SMART" id="SM01195">
    <property type="entry name" value="FA"/>
    <property type="match status" value="1"/>
</dbReference>
<dbReference type="InterPro" id="IPR014847">
    <property type="entry name" value="FA"/>
</dbReference>
<dbReference type="InterPro" id="IPR000299">
    <property type="entry name" value="FERM_domain"/>
</dbReference>
<organism evidence="3">
    <name type="scientific">Schistosoma haematobium</name>
    <name type="common">Blood fluke</name>
    <dbReference type="NCBI Taxonomy" id="6185"/>
    <lineage>
        <taxon>Eukaryota</taxon>
        <taxon>Metazoa</taxon>
        <taxon>Spiralia</taxon>
        <taxon>Lophotrochozoa</taxon>
        <taxon>Platyhelminthes</taxon>
        <taxon>Trematoda</taxon>
        <taxon>Digenea</taxon>
        <taxon>Strigeidida</taxon>
        <taxon>Schistosomatoidea</taxon>
        <taxon>Schistosomatidae</taxon>
        <taxon>Schistosoma</taxon>
    </lineage>
</organism>
<proteinExistence type="predicted"/>
<dbReference type="CDD" id="cd13193">
    <property type="entry name" value="FERM_C_FARP1-like"/>
    <property type="match status" value="1"/>
</dbReference>
<dbReference type="PANTHER" id="PTHR45858:SF5">
    <property type="entry name" value="MOESIN_EZRIN_RADIXIN HOMOLOG 1"/>
    <property type="match status" value="1"/>
</dbReference>
<dbReference type="InterPro" id="IPR041788">
    <property type="entry name" value="FARP1/FARP2/FRMD7_FERM_C"/>
</dbReference>
<sequence length="969" mass="107125">MSFNVIRIFKFETNKISVATYFGTDNNGLNVNIAVTHSGICVYQGGVRTNLFSWARIRKLSFKRKNFFIKIHPEGYDAIGFSFGTRNECKSFWKQCIEHHAFFRCQAVRNVGRKNRVVSKGSSFRYIGRTQKQLTDFIRENYIKMPNFERSSSTSRVLNTETSAILLSGLKLQDNALRNSHDNQGNPTVHSDFGPSIRSDREDVVFHNRPQTDPSHRLHLTSNLLSSDLSNAVAIPISGQSNSVGSVGSYRILQENIQTLKQRSDNYSRSVSVGTPTGSASPTGSPHLEDKPATPVTSSDYAAQIVWPNKLNLRPLSVSNLALPRPSSAPQSGWRASLPRHIIQNTSGILIAQLNVTPTGPMNVAIIGTDPNASVHTSLLLSSKNQFTPNQINPSQVNNLQIGTTVTIPNVVMANNTILPSSLTPIRAICMPMQHQSVQLGQITSSSGNNTVPSQLKLPPGCAILTGSGQTSNITGRIIYVDRATGQSYIPVLTNASGNLNQVTLGNNIPLTIRQPQFAQVASPPTHVTSSPTPPQQQQAQPNFAGTDETTCSQSDQQSIAQISTIQSYSSPIPPDLTRNIRTIGRRLGPPPPAPERRDSILQKTVETINLSCITEPTSLPTQIQPEKNSLSSSVIRDQSDSQGEEETSDSPQNSQNFKEQSHPLAMGIITGPSSLHVASCLSLAAGERSALSMANLCVDRDGSDFDKVSDTEQNELGSIHQYPCINSLHRPRPLTSISARVSDADITDDDHHSVCSQRSSTARSISNICRHGHRHHHRRHNHNNRQNRPRCLSAIDPYMIYNQNGEESDNQNSVNTKYDSYQADNQVNPHGVHSKPQTFRRLSKHHLDEAYHLVRELVMTERTYKRNLCVICTHFKEIGKDPLCSNLNINPQLLQELTSNLVDLLNPIYTEHCIILNNFENRLSNWSSQQNNHNKQSTGLDSLALNSHSINSSTEYRIDATDFVNQRS</sequence>
<accession>A0A095AHI6</accession>
<dbReference type="Gene3D" id="2.30.29.30">
    <property type="entry name" value="Pleckstrin-homology domain (PH domain)/Phosphotyrosine-binding domain (PTB)"/>
    <property type="match status" value="1"/>
</dbReference>